<name>A0A7S7NSW9_PALFE</name>
<comment type="similarity">
    <text evidence="2">Belongs to the EamA transporter family.</text>
</comment>
<dbReference type="InterPro" id="IPR050638">
    <property type="entry name" value="AA-Vitamin_Transporters"/>
</dbReference>
<keyword evidence="5 6" id="KW-0472">Membrane</keyword>
<dbReference type="InterPro" id="IPR037185">
    <property type="entry name" value="EmrE-like"/>
</dbReference>
<protein>
    <submittedName>
        <fullName evidence="8">Drug/metabolite exporter YedA</fullName>
    </submittedName>
</protein>
<dbReference type="GO" id="GO:0016020">
    <property type="term" value="C:membrane"/>
    <property type="evidence" value="ECO:0007669"/>
    <property type="project" value="UniProtKB-SubCell"/>
</dbReference>
<keyword evidence="4 6" id="KW-1133">Transmembrane helix</keyword>
<feature type="transmembrane region" description="Helical" evidence="6">
    <location>
        <begin position="12"/>
        <end position="35"/>
    </location>
</feature>
<evidence type="ECO:0000313" key="9">
    <source>
        <dbReference type="Proteomes" id="UP000593892"/>
    </source>
</evidence>
<feature type="transmembrane region" description="Helical" evidence="6">
    <location>
        <begin position="99"/>
        <end position="119"/>
    </location>
</feature>
<proteinExistence type="inferred from homology"/>
<dbReference type="EMBL" id="CP063849">
    <property type="protein sequence ID" value="QOY89111.1"/>
    <property type="molecule type" value="Genomic_DNA"/>
</dbReference>
<dbReference type="KEGG" id="pfer:IRI77_03890"/>
<evidence type="ECO:0000256" key="5">
    <source>
        <dbReference type="ARBA" id="ARBA00023136"/>
    </source>
</evidence>
<dbReference type="Pfam" id="PF00892">
    <property type="entry name" value="EamA"/>
    <property type="match status" value="2"/>
</dbReference>
<keyword evidence="3 6" id="KW-0812">Transmembrane</keyword>
<feature type="transmembrane region" description="Helical" evidence="6">
    <location>
        <begin position="279"/>
        <end position="297"/>
    </location>
</feature>
<accession>A0A7S7NSW9</accession>
<evidence type="ECO:0000313" key="8">
    <source>
        <dbReference type="EMBL" id="QOY89111.1"/>
    </source>
</evidence>
<evidence type="ECO:0000256" key="4">
    <source>
        <dbReference type="ARBA" id="ARBA00022989"/>
    </source>
</evidence>
<organism evidence="8 9">
    <name type="scientific">Paludibaculum fermentans</name>
    <dbReference type="NCBI Taxonomy" id="1473598"/>
    <lineage>
        <taxon>Bacteria</taxon>
        <taxon>Pseudomonadati</taxon>
        <taxon>Acidobacteriota</taxon>
        <taxon>Terriglobia</taxon>
        <taxon>Bryobacterales</taxon>
        <taxon>Bryobacteraceae</taxon>
        <taxon>Paludibaculum</taxon>
    </lineage>
</organism>
<feature type="domain" description="EamA" evidence="7">
    <location>
        <begin position="158"/>
        <end position="296"/>
    </location>
</feature>
<dbReference type="RefSeq" id="WP_194450773.1">
    <property type="nucleotide sequence ID" value="NZ_CP063849.1"/>
</dbReference>
<evidence type="ECO:0000256" key="6">
    <source>
        <dbReference type="SAM" id="Phobius"/>
    </source>
</evidence>
<dbReference type="InterPro" id="IPR000620">
    <property type="entry name" value="EamA_dom"/>
</dbReference>
<comment type="subcellular location">
    <subcellularLocation>
        <location evidence="1">Membrane</location>
        <topology evidence="1">Multi-pass membrane protein</topology>
    </subcellularLocation>
</comment>
<dbReference type="PANTHER" id="PTHR32322">
    <property type="entry name" value="INNER MEMBRANE TRANSPORTER"/>
    <property type="match status" value="1"/>
</dbReference>
<evidence type="ECO:0000256" key="1">
    <source>
        <dbReference type="ARBA" id="ARBA00004141"/>
    </source>
</evidence>
<dbReference type="PANTHER" id="PTHR32322:SF2">
    <property type="entry name" value="EAMA DOMAIN-CONTAINING PROTEIN"/>
    <property type="match status" value="1"/>
</dbReference>
<feature type="transmembrane region" description="Helical" evidence="6">
    <location>
        <begin position="73"/>
        <end position="93"/>
    </location>
</feature>
<evidence type="ECO:0000256" key="2">
    <source>
        <dbReference type="ARBA" id="ARBA00007362"/>
    </source>
</evidence>
<reference evidence="8 9" key="1">
    <citation type="submission" date="2020-10" db="EMBL/GenBank/DDBJ databases">
        <title>Complete genome sequence of Paludibaculum fermentans P105T, a facultatively anaerobic acidobacterium capable of dissimilatory Fe(III) reduction.</title>
        <authorList>
            <person name="Dedysh S.N."/>
            <person name="Beletsky A.V."/>
            <person name="Kulichevskaya I.S."/>
            <person name="Mardanov A.V."/>
            <person name="Ravin N.V."/>
        </authorList>
    </citation>
    <scope>NUCLEOTIDE SEQUENCE [LARGE SCALE GENOMIC DNA]</scope>
    <source>
        <strain evidence="8 9">P105</strain>
    </source>
</reference>
<feature type="transmembrane region" description="Helical" evidence="6">
    <location>
        <begin position="157"/>
        <end position="178"/>
    </location>
</feature>
<keyword evidence="9" id="KW-1185">Reference proteome</keyword>
<dbReference type="NCBIfam" id="NF008432">
    <property type="entry name" value="PRK11272.1"/>
    <property type="match status" value="1"/>
</dbReference>
<dbReference type="Proteomes" id="UP000593892">
    <property type="component" value="Chromosome"/>
</dbReference>
<evidence type="ECO:0000259" key="7">
    <source>
        <dbReference type="Pfam" id="PF00892"/>
    </source>
</evidence>
<gene>
    <name evidence="8" type="primary">yedA</name>
    <name evidence="8" type="ORF">IRI77_03890</name>
</gene>
<feature type="transmembrane region" description="Helical" evidence="6">
    <location>
        <begin position="227"/>
        <end position="247"/>
    </location>
</feature>
<dbReference type="SUPFAM" id="SSF103481">
    <property type="entry name" value="Multidrug resistance efflux transporter EmrE"/>
    <property type="match status" value="2"/>
</dbReference>
<dbReference type="AlphaFoldDB" id="A0A7S7NSW9"/>
<feature type="transmembrane region" description="Helical" evidence="6">
    <location>
        <begin position="131"/>
        <end position="151"/>
    </location>
</feature>
<feature type="transmembrane region" description="Helical" evidence="6">
    <location>
        <begin position="41"/>
        <end position="61"/>
    </location>
</feature>
<evidence type="ECO:0000256" key="3">
    <source>
        <dbReference type="ARBA" id="ARBA00022692"/>
    </source>
</evidence>
<sequence length="317" mass="33440">MPDVKATATRWRLLLAFAIVYVVWGSTYLGIRYAIETIPPLLMAGTRFLTAGSILLIWSLLRNKVRPTWKHWRSALVMGTLMLLCGNGFVTLAEQRIPSGLAALLVASEPLMLVLVAWAAPRGLRPTGRDFAGIFLGFAGVAVLVWPSNVSGPGADLIGAALVLSAALGWAVGSIYGIDAPTAPAPILANGMTMLCGGTLLFLSGVFRGELPQVQPEKFSVVSMAAWGYLVVFGSILAFSAYTYLLTATTPAKASTYAFVNPVVAVMLGWAIAGEPLSVRAFCAMAAIVAAVVILTAGHRKKVEPESGFTAEALTVE</sequence>
<feature type="transmembrane region" description="Helical" evidence="6">
    <location>
        <begin position="254"/>
        <end position="273"/>
    </location>
</feature>
<feature type="transmembrane region" description="Helical" evidence="6">
    <location>
        <begin position="187"/>
        <end position="207"/>
    </location>
</feature>
<feature type="domain" description="EamA" evidence="7">
    <location>
        <begin position="14"/>
        <end position="145"/>
    </location>
</feature>